<dbReference type="Proteomes" id="UP001214576">
    <property type="component" value="Unassembled WGS sequence"/>
</dbReference>
<organism evidence="1 2">
    <name type="scientific">Ovis ammon polii</name>
    <dbReference type="NCBI Taxonomy" id="230172"/>
    <lineage>
        <taxon>Eukaryota</taxon>
        <taxon>Metazoa</taxon>
        <taxon>Chordata</taxon>
        <taxon>Craniata</taxon>
        <taxon>Vertebrata</taxon>
        <taxon>Euteleostomi</taxon>
        <taxon>Mammalia</taxon>
        <taxon>Eutheria</taxon>
        <taxon>Laurasiatheria</taxon>
        <taxon>Artiodactyla</taxon>
        <taxon>Ruminantia</taxon>
        <taxon>Pecora</taxon>
        <taxon>Bovidae</taxon>
        <taxon>Caprinae</taxon>
        <taxon>Ovis</taxon>
    </lineage>
</organism>
<dbReference type="EMBL" id="JAKZEL010000001">
    <property type="protein sequence ID" value="KAI4549480.1"/>
    <property type="molecule type" value="Genomic_DNA"/>
</dbReference>
<proteinExistence type="predicted"/>
<evidence type="ECO:0000313" key="1">
    <source>
        <dbReference type="EMBL" id="KAI4549480.1"/>
    </source>
</evidence>
<reference evidence="1" key="1">
    <citation type="submission" date="2022-03" db="EMBL/GenBank/DDBJ databases">
        <title>Genomic analyses of argali, domestic sheep and their hybrids provide insights into chromosomal evolution, heterosis and genetic basis of agronomic traits.</title>
        <authorList>
            <person name="Li M."/>
        </authorList>
    </citation>
    <scope>NUCLEOTIDE SEQUENCE</scope>
    <source>
        <strain evidence="1">CAU-MHL-2022a</strain>
        <tissue evidence="1">Skin</tissue>
    </source>
</reference>
<accession>A0AAD4URK9</accession>
<gene>
    <name evidence="1" type="ORF">MG293_001810</name>
</gene>
<sequence length="227" mass="24830">MDSNQMLLSNLSDSPQFPVAMPFPSKSLSGVLEPLALPICKVHLLGLLSPTLRDNRVGWVFIAECRLSLVAANGGLLLVAVPGLLIEVDSLVEHGLYSSSSIVVAHGLSCCAADHLCSWDLKTPSGRVIGAYNLQNMEFPCKKSVSAMIPSVSSHLQVLETQLSEHAKMLFSERIVSQREQSEKDYLGARASKKNLILGETHLLRCRCKESKERNKSEYNKGVTALR</sequence>
<evidence type="ECO:0000313" key="2">
    <source>
        <dbReference type="Proteomes" id="UP001214576"/>
    </source>
</evidence>
<comment type="caution">
    <text evidence="1">The sequence shown here is derived from an EMBL/GenBank/DDBJ whole genome shotgun (WGS) entry which is preliminary data.</text>
</comment>
<keyword evidence="2" id="KW-1185">Reference proteome</keyword>
<protein>
    <submittedName>
        <fullName evidence="1">Uncharacterized protein</fullName>
    </submittedName>
</protein>
<dbReference type="AlphaFoldDB" id="A0AAD4URK9"/>
<name>A0AAD4URK9_OVIAM</name>